<evidence type="ECO:0008006" key="3">
    <source>
        <dbReference type="Google" id="ProtNLM"/>
    </source>
</evidence>
<sequence>MNAQAAALREYLESILGFRTKLTRIKLDVPFSVQEAFYLFKLEINVPGTTTPLIMLAALQREDDYPGIVALRKRLAVIEKATDWVVVYISNAISLVERRSLIDNHINFIAIRKQFFVPELAMDLREAFSVRKKKVLEESEFSPATQAMFIQLLFDESAFKPDALYTAEKLMGSYKYSRVTLSRAIAELRESGLLTLISEKDFSTRLYKLKYSRSKTFGKALKMLRSPVKKRVWVNKIPPLNNGICYAGDTALAEYTLLAPGSKPVFAMTQKVFSAMVKDHEFEEVAHIDSAKATVEIWRYRSPKAFTHIVDEVSLYLTLKDDKDERVQLALSELKEENTWMAFGD</sequence>
<reference evidence="1 2" key="1">
    <citation type="submission" date="2024-04" db="EMBL/GenBank/DDBJ databases">
        <title>Kosakonia calanthae sp. nov., a halophilic bacterium isolated from leaves of Calanthe tiplacata.</title>
        <authorList>
            <person name="Wu P."/>
        </authorList>
    </citation>
    <scope>NUCLEOTIDE SEQUENCE [LARGE SCALE GENOMIC DNA]</scope>
    <source>
        <strain evidence="1 2">BYX6</strain>
    </source>
</reference>
<accession>A0ABZ3B931</accession>
<evidence type="ECO:0000313" key="2">
    <source>
        <dbReference type="Proteomes" id="UP001466893"/>
    </source>
</evidence>
<name>A0ABZ3B931_9ENTR</name>
<keyword evidence="2" id="KW-1185">Reference proteome</keyword>
<protein>
    <recommendedName>
        <fullName evidence="3">MarR family transcriptional regulator</fullName>
    </recommendedName>
</protein>
<dbReference type="EMBL" id="CP151800">
    <property type="protein sequence ID" value="WZV97998.1"/>
    <property type="molecule type" value="Genomic_DNA"/>
</dbReference>
<organism evidence="1 2">
    <name type="scientific">Kosakonia calanthes</name>
    <dbReference type="NCBI Taxonomy" id="3139408"/>
    <lineage>
        <taxon>Bacteria</taxon>
        <taxon>Pseudomonadati</taxon>
        <taxon>Pseudomonadota</taxon>
        <taxon>Gammaproteobacteria</taxon>
        <taxon>Enterobacterales</taxon>
        <taxon>Enterobacteriaceae</taxon>
        <taxon>Kosakonia</taxon>
    </lineage>
</organism>
<gene>
    <name evidence="1" type="ORF">AAEY27_20545</name>
</gene>
<dbReference type="Proteomes" id="UP001466893">
    <property type="component" value="Chromosome"/>
</dbReference>
<evidence type="ECO:0000313" key="1">
    <source>
        <dbReference type="EMBL" id="WZV97998.1"/>
    </source>
</evidence>
<dbReference type="RefSeq" id="WP_342322628.1">
    <property type="nucleotide sequence ID" value="NZ_CP151800.1"/>
</dbReference>
<proteinExistence type="predicted"/>